<proteinExistence type="predicted"/>
<reference evidence="3" key="1">
    <citation type="journal article" date="2017" name="Nat. Commun.">
        <title>The asparagus genome sheds light on the origin and evolution of a young Y chromosome.</title>
        <authorList>
            <person name="Harkess A."/>
            <person name="Zhou J."/>
            <person name="Xu C."/>
            <person name="Bowers J.E."/>
            <person name="Van der Hulst R."/>
            <person name="Ayyampalayam S."/>
            <person name="Mercati F."/>
            <person name="Riccardi P."/>
            <person name="McKain M.R."/>
            <person name="Kakrana A."/>
            <person name="Tang H."/>
            <person name="Ray J."/>
            <person name="Groenendijk J."/>
            <person name="Arikit S."/>
            <person name="Mathioni S.M."/>
            <person name="Nakano M."/>
            <person name="Shan H."/>
            <person name="Telgmann-Rauber A."/>
            <person name="Kanno A."/>
            <person name="Yue Z."/>
            <person name="Chen H."/>
            <person name="Li W."/>
            <person name="Chen Y."/>
            <person name="Xu X."/>
            <person name="Zhang Y."/>
            <person name="Luo S."/>
            <person name="Chen H."/>
            <person name="Gao J."/>
            <person name="Mao Z."/>
            <person name="Pires J.C."/>
            <person name="Luo M."/>
            <person name="Kudrna D."/>
            <person name="Wing R.A."/>
            <person name="Meyers B.C."/>
            <person name="Yi K."/>
            <person name="Kong H."/>
            <person name="Lavrijsen P."/>
            <person name="Sunseri F."/>
            <person name="Falavigna A."/>
            <person name="Ye Y."/>
            <person name="Leebens-Mack J.H."/>
            <person name="Chen G."/>
        </authorList>
    </citation>
    <scope>NUCLEOTIDE SEQUENCE [LARGE SCALE GENOMIC DNA]</scope>
    <source>
        <strain evidence="3">cv. DH0086</strain>
    </source>
</reference>
<keyword evidence="1" id="KW-0472">Membrane</keyword>
<evidence type="ECO:0000313" key="2">
    <source>
        <dbReference type="EMBL" id="ONK80877.1"/>
    </source>
</evidence>
<evidence type="ECO:0000313" key="3">
    <source>
        <dbReference type="Proteomes" id="UP000243459"/>
    </source>
</evidence>
<name>A0A5P1FTX3_ASPOF</name>
<feature type="transmembrane region" description="Helical" evidence="1">
    <location>
        <begin position="74"/>
        <end position="98"/>
    </location>
</feature>
<keyword evidence="3" id="KW-1185">Reference proteome</keyword>
<sequence>MFRPLFFISMGALLLPNSEVLIVFLILEFGSPSFFLVVFGMMWGGVVVDKTLRITAISSYACFLIQLPSLCFSLFSFTFLTAFSLFLFSFSSLFLLLFQ</sequence>
<keyword evidence="1" id="KW-1133">Transmembrane helix</keyword>
<dbReference type="Proteomes" id="UP000243459">
    <property type="component" value="Chromosome 1"/>
</dbReference>
<protein>
    <submittedName>
        <fullName evidence="2">Uncharacterized protein</fullName>
    </submittedName>
</protein>
<organism evidence="2 3">
    <name type="scientific">Asparagus officinalis</name>
    <name type="common">Garden asparagus</name>
    <dbReference type="NCBI Taxonomy" id="4686"/>
    <lineage>
        <taxon>Eukaryota</taxon>
        <taxon>Viridiplantae</taxon>
        <taxon>Streptophyta</taxon>
        <taxon>Embryophyta</taxon>
        <taxon>Tracheophyta</taxon>
        <taxon>Spermatophyta</taxon>
        <taxon>Magnoliopsida</taxon>
        <taxon>Liliopsida</taxon>
        <taxon>Asparagales</taxon>
        <taxon>Asparagaceae</taxon>
        <taxon>Asparagoideae</taxon>
        <taxon>Asparagus</taxon>
    </lineage>
</organism>
<dbReference type="Gramene" id="ONK80877">
    <property type="protein sequence ID" value="ONK80877"/>
    <property type="gene ID" value="A4U43_C01F22750"/>
</dbReference>
<gene>
    <name evidence="2" type="ORF">A4U43_C01F22750</name>
</gene>
<keyword evidence="1" id="KW-0812">Transmembrane</keyword>
<evidence type="ECO:0000256" key="1">
    <source>
        <dbReference type="SAM" id="Phobius"/>
    </source>
</evidence>
<dbReference type="AlphaFoldDB" id="A0A5P1FTX3"/>
<accession>A0A5P1FTX3</accession>
<dbReference type="EMBL" id="CM007381">
    <property type="protein sequence ID" value="ONK80877.1"/>
    <property type="molecule type" value="Genomic_DNA"/>
</dbReference>